<keyword evidence="2 4" id="KW-0808">Transferase</keyword>
<sequence length="323" mass="35469">MTVTDVIDRVSFMDFEPATASFRDDVLAGLSHPIRRIPCKYLYDAAGAALFERICELPEYYPTRTELAMLQRLGPEIAALAGPEAQVVEFGTGDGRKSRLLLNALDRPASYVSIDISRDQLIREAAALALDMPQIEVMAVCGDYTQQTLSLPTVGRRRVGFFPGSTIGNLTPVAATAFLARCANMLPGGAMLVGVDIPKDIAVLEAAYNDSAGVTAAFSLNLLARINRELGGTFDLSGFRHYAYFNEDQSKIEIFLISQREQRAAVAGRFFHFRAGERIHIEDSYKLAPATFQNMARAAGFEPTQVWVDPDGLFSLHWLLAPL</sequence>
<protein>
    <submittedName>
        <fullName evidence="4">L-histidine N(Alpha)-methyltransferase</fullName>
    </submittedName>
</protein>
<dbReference type="Proteomes" id="UP000197153">
    <property type="component" value="Chromosome 2"/>
</dbReference>
<dbReference type="AlphaFoldDB" id="A0A248JWR9"/>
<dbReference type="PANTHER" id="PTHR43397">
    <property type="entry name" value="ERGOTHIONEINE BIOSYNTHESIS PROTEIN 1"/>
    <property type="match status" value="1"/>
</dbReference>
<dbReference type="InterPro" id="IPR019257">
    <property type="entry name" value="MeTrfase_dom"/>
</dbReference>
<feature type="domain" description="Histidine-specific methyltransferase SAM-dependent" evidence="3">
    <location>
        <begin position="22"/>
        <end position="319"/>
    </location>
</feature>
<reference evidence="4 5" key="1">
    <citation type="submission" date="2017-06" db="EMBL/GenBank/DDBJ databases">
        <title>Complete genome sequence of Nitrospirillum amazonense strain CBAmC, an endophytic nitrogen-fixing and plant growth-promoting bacterium, isolated from sugarcane.</title>
        <authorList>
            <person name="Schwab S."/>
            <person name="dos Santos Teixeira K.R."/>
            <person name="Simoes Araujo J.L."/>
            <person name="Soares Vidal M."/>
            <person name="Borges de Freitas H.R."/>
            <person name="Rivello Crivelaro A.L."/>
            <person name="Bueno de Camargo Nunes A."/>
            <person name="dos Santos C.M."/>
            <person name="Palmeira da Silva Rosa D."/>
            <person name="da Silva Padilha D."/>
            <person name="da Silva E."/>
            <person name="Araujo Terra L."/>
            <person name="Soares Mendes V."/>
            <person name="Farinelli L."/>
            <person name="Magalhaes Cruz L."/>
            <person name="Baldani J.I."/>
        </authorList>
    </citation>
    <scope>NUCLEOTIDE SEQUENCE [LARGE SCALE GENOMIC DNA]</scope>
    <source>
        <strain evidence="4 5">CBAmC</strain>
    </source>
</reference>
<evidence type="ECO:0000256" key="1">
    <source>
        <dbReference type="ARBA" id="ARBA00022603"/>
    </source>
</evidence>
<dbReference type="InterPro" id="IPR051128">
    <property type="entry name" value="EgtD_Methyltrsf_superfamily"/>
</dbReference>
<evidence type="ECO:0000256" key="2">
    <source>
        <dbReference type="ARBA" id="ARBA00022679"/>
    </source>
</evidence>
<evidence type="ECO:0000259" key="3">
    <source>
        <dbReference type="Pfam" id="PF10017"/>
    </source>
</evidence>
<gene>
    <name evidence="4" type="primary">egtD</name>
    <name evidence="4" type="ORF">Y958_19065</name>
</gene>
<accession>A0A248JWR9</accession>
<organism evidence="4 5">
    <name type="scientific">Nitrospirillum viridazoti CBAmc</name>
    <dbReference type="NCBI Taxonomy" id="1441467"/>
    <lineage>
        <taxon>Bacteria</taxon>
        <taxon>Pseudomonadati</taxon>
        <taxon>Pseudomonadota</taxon>
        <taxon>Alphaproteobacteria</taxon>
        <taxon>Rhodospirillales</taxon>
        <taxon>Azospirillaceae</taxon>
        <taxon>Nitrospirillum</taxon>
        <taxon>Nitrospirillum viridazoti</taxon>
    </lineage>
</organism>
<name>A0A248JWR9_9PROT</name>
<dbReference type="Gene3D" id="3.40.50.150">
    <property type="entry name" value="Vaccinia Virus protein VP39"/>
    <property type="match status" value="1"/>
</dbReference>
<keyword evidence="5" id="KW-1185">Reference proteome</keyword>
<dbReference type="InterPro" id="IPR029063">
    <property type="entry name" value="SAM-dependent_MTases_sf"/>
</dbReference>
<dbReference type="NCBIfam" id="TIGR03438">
    <property type="entry name" value="egtD_ergothio"/>
    <property type="match status" value="1"/>
</dbReference>
<dbReference type="KEGG" id="nao:Y958_19065"/>
<dbReference type="PIRSF" id="PIRSF018005">
    <property type="entry name" value="UCP018005"/>
    <property type="match status" value="1"/>
</dbReference>
<evidence type="ECO:0000313" key="5">
    <source>
        <dbReference type="Proteomes" id="UP000197153"/>
    </source>
</evidence>
<keyword evidence="1 4" id="KW-0489">Methyltransferase</keyword>
<dbReference type="InterPro" id="IPR017804">
    <property type="entry name" value="MeTrfase_EgtD-like"/>
</dbReference>
<evidence type="ECO:0000313" key="4">
    <source>
        <dbReference type="EMBL" id="ASG22980.1"/>
    </source>
</evidence>
<dbReference type="PANTHER" id="PTHR43397:SF1">
    <property type="entry name" value="ERGOTHIONEINE BIOSYNTHESIS PROTEIN 1"/>
    <property type="match status" value="1"/>
</dbReference>
<dbReference type="Pfam" id="PF10017">
    <property type="entry name" value="Methyltransf_33"/>
    <property type="match status" value="1"/>
</dbReference>
<dbReference type="SUPFAM" id="SSF53335">
    <property type="entry name" value="S-adenosyl-L-methionine-dependent methyltransferases"/>
    <property type="match status" value="1"/>
</dbReference>
<dbReference type="GO" id="GO:0008168">
    <property type="term" value="F:methyltransferase activity"/>
    <property type="evidence" value="ECO:0007669"/>
    <property type="project" value="UniProtKB-KW"/>
</dbReference>
<dbReference type="InterPro" id="IPR035094">
    <property type="entry name" value="EgtD"/>
</dbReference>
<dbReference type="RefSeq" id="WP_088873521.1">
    <property type="nucleotide sequence ID" value="NZ_CP022111.1"/>
</dbReference>
<dbReference type="GO" id="GO:0032259">
    <property type="term" value="P:methylation"/>
    <property type="evidence" value="ECO:0007669"/>
    <property type="project" value="UniProtKB-KW"/>
</dbReference>
<dbReference type="EMBL" id="CP022111">
    <property type="protein sequence ID" value="ASG22980.1"/>
    <property type="molecule type" value="Genomic_DNA"/>
</dbReference>
<proteinExistence type="predicted"/>